<organism evidence="4 5">
    <name type="scientific">Allosphingosinicella ginsenosidimutans</name>
    <dbReference type="NCBI Taxonomy" id="1176539"/>
    <lineage>
        <taxon>Bacteria</taxon>
        <taxon>Pseudomonadati</taxon>
        <taxon>Pseudomonadota</taxon>
        <taxon>Alphaproteobacteria</taxon>
        <taxon>Sphingomonadales</taxon>
        <taxon>Sphingomonadaceae</taxon>
        <taxon>Allosphingosinicella</taxon>
    </lineage>
</organism>
<dbReference type="SUPFAM" id="SSF55874">
    <property type="entry name" value="ATPase domain of HSP90 chaperone/DNA topoisomerase II/histidine kinase"/>
    <property type="match status" value="1"/>
</dbReference>
<dbReference type="RefSeq" id="WP_147043967.1">
    <property type="nucleotide sequence ID" value="NZ_BAABIR010000001.1"/>
</dbReference>
<keyword evidence="1" id="KW-1133">Transmembrane helix</keyword>
<dbReference type="GO" id="GO:0016020">
    <property type="term" value="C:membrane"/>
    <property type="evidence" value="ECO:0007669"/>
    <property type="project" value="InterPro"/>
</dbReference>
<dbReference type="EMBL" id="VOQQ01000001">
    <property type="protein sequence ID" value="TXC64544.1"/>
    <property type="molecule type" value="Genomic_DNA"/>
</dbReference>
<dbReference type="InterPro" id="IPR010559">
    <property type="entry name" value="Sig_transdc_His_kin_internal"/>
</dbReference>
<keyword evidence="4" id="KW-0808">Transferase</keyword>
<evidence type="ECO:0000259" key="2">
    <source>
        <dbReference type="Pfam" id="PF02518"/>
    </source>
</evidence>
<feature type="transmembrane region" description="Helical" evidence="1">
    <location>
        <begin position="97"/>
        <end position="119"/>
    </location>
</feature>
<keyword evidence="4" id="KW-0418">Kinase</keyword>
<dbReference type="GO" id="GO:0000155">
    <property type="term" value="F:phosphorelay sensor kinase activity"/>
    <property type="evidence" value="ECO:0007669"/>
    <property type="project" value="InterPro"/>
</dbReference>
<dbReference type="Pfam" id="PF02518">
    <property type="entry name" value="HATPase_c"/>
    <property type="match status" value="1"/>
</dbReference>
<keyword evidence="1" id="KW-0472">Membrane</keyword>
<comment type="caution">
    <text evidence="4">The sequence shown here is derived from an EMBL/GenBank/DDBJ whole genome shotgun (WGS) entry which is preliminary data.</text>
</comment>
<evidence type="ECO:0000256" key="1">
    <source>
        <dbReference type="SAM" id="Phobius"/>
    </source>
</evidence>
<feature type="domain" description="Signal transduction histidine kinase internal region" evidence="3">
    <location>
        <begin position="186"/>
        <end position="266"/>
    </location>
</feature>
<evidence type="ECO:0000313" key="5">
    <source>
        <dbReference type="Proteomes" id="UP000321249"/>
    </source>
</evidence>
<dbReference type="InterPro" id="IPR003594">
    <property type="entry name" value="HATPase_dom"/>
</dbReference>
<proteinExistence type="predicted"/>
<evidence type="ECO:0000313" key="4">
    <source>
        <dbReference type="EMBL" id="TXC64544.1"/>
    </source>
</evidence>
<feature type="transmembrane region" description="Helical" evidence="1">
    <location>
        <begin position="139"/>
        <end position="162"/>
    </location>
</feature>
<keyword evidence="1" id="KW-0812">Transmembrane</keyword>
<dbReference type="PANTHER" id="PTHR34220">
    <property type="entry name" value="SENSOR HISTIDINE KINASE YPDA"/>
    <property type="match status" value="1"/>
</dbReference>
<feature type="transmembrane region" description="Helical" evidence="1">
    <location>
        <begin position="67"/>
        <end position="85"/>
    </location>
</feature>
<dbReference type="Pfam" id="PF06580">
    <property type="entry name" value="His_kinase"/>
    <property type="match status" value="1"/>
</dbReference>
<feature type="domain" description="Histidine kinase/HSP90-like ATPase" evidence="2">
    <location>
        <begin position="285"/>
        <end position="383"/>
    </location>
</feature>
<dbReference type="AlphaFoldDB" id="A0A5C6TVR7"/>
<feature type="transmembrane region" description="Helical" evidence="1">
    <location>
        <begin position="33"/>
        <end position="55"/>
    </location>
</feature>
<name>A0A5C6TVR7_9SPHN</name>
<dbReference type="Gene3D" id="3.30.565.10">
    <property type="entry name" value="Histidine kinase-like ATPase, C-terminal domain"/>
    <property type="match status" value="1"/>
</dbReference>
<reference evidence="4 5" key="1">
    <citation type="journal article" date="2015" name="J. Microbiol.">
        <title>Sphingosinicella ginsenosidimutans sp. nov., with ginsenoside converting activity.</title>
        <authorList>
            <person name="Kim J.K."/>
            <person name="Kang M.S."/>
            <person name="Park S.C."/>
            <person name="Kim K.M."/>
            <person name="Choi K."/>
            <person name="Yoon M.H."/>
            <person name="Im W.T."/>
        </authorList>
    </citation>
    <scope>NUCLEOTIDE SEQUENCE [LARGE SCALE GENOMIC DNA]</scope>
    <source>
        <strain evidence="4 5">BS-11</strain>
    </source>
</reference>
<accession>A0A5C6TVR7</accession>
<gene>
    <name evidence="4" type="ORF">FRZ32_13315</name>
</gene>
<protein>
    <submittedName>
        <fullName evidence="4">Histidine kinase</fullName>
    </submittedName>
</protein>
<dbReference type="InterPro" id="IPR036890">
    <property type="entry name" value="HATPase_C_sf"/>
</dbReference>
<dbReference type="InterPro" id="IPR050640">
    <property type="entry name" value="Bact_2-comp_sensor_kinase"/>
</dbReference>
<dbReference type="PANTHER" id="PTHR34220:SF7">
    <property type="entry name" value="SENSOR HISTIDINE KINASE YPDA"/>
    <property type="match status" value="1"/>
</dbReference>
<dbReference type="Proteomes" id="UP000321249">
    <property type="component" value="Unassembled WGS sequence"/>
</dbReference>
<evidence type="ECO:0000259" key="3">
    <source>
        <dbReference type="Pfam" id="PF06580"/>
    </source>
</evidence>
<keyword evidence="5" id="KW-1185">Reference proteome</keyword>
<sequence length="391" mass="42277">MTGSSGSFTAFPGAARQGVRVLKQLRHRLGRTALGPIVVLWGFGYALVDIVAFLLGRSAPGSNLVSSMPMFALGVGQTLMLDWLRQTVLPRRGLLRWALLGIAVATATTIQGLFDLYWLRFLSIALFPQWQEWALVIDIQRLFTVLLLYLWTFCLALTLLWAARANARFEASAARAASAEAAAAKAESAALRLQLNPHFLFNTLNSISSLVYLDRKSEAEEMIDRLCEFLRASLSADPMADVPLAQEIDSIDAYLGIESARFGDRLDIAIDVAAGAADVQVPNFILQPLVENAIKHGVARAKGPATLEVAAAREGDSIRLCVFNGPAVDPSAADLEDGHARRSTGIGLANIRQRLANRYGDAASLETEAGPDGYRAVIRLPFQAAREASTS</sequence>